<dbReference type="PANTHER" id="PTHR11487:SF0">
    <property type="entry name" value="S-ACYL FATTY ACID SYNTHASE THIOESTERASE, MEDIUM CHAIN"/>
    <property type="match status" value="1"/>
</dbReference>
<comment type="similarity">
    <text evidence="1">Belongs to the thioesterase family.</text>
</comment>
<dbReference type="SMART" id="SM00824">
    <property type="entry name" value="PKS_TE"/>
    <property type="match status" value="1"/>
</dbReference>
<dbReference type="InterPro" id="IPR020802">
    <property type="entry name" value="TesA-like"/>
</dbReference>
<dbReference type="PANTHER" id="PTHR11487">
    <property type="entry name" value="THIOESTERASE"/>
    <property type="match status" value="1"/>
</dbReference>
<dbReference type="Pfam" id="PF00975">
    <property type="entry name" value="Thioesterase"/>
    <property type="match status" value="1"/>
</dbReference>
<evidence type="ECO:0000259" key="3">
    <source>
        <dbReference type="SMART" id="SM00824"/>
    </source>
</evidence>
<evidence type="ECO:0000256" key="2">
    <source>
        <dbReference type="ARBA" id="ARBA00022801"/>
    </source>
</evidence>
<keyword evidence="5" id="KW-1185">Reference proteome</keyword>
<name>A0A4R2JJC7_9PSEU</name>
<evidence type="ECO:0000313" key="4">
    <source>
        <dbReference type="EMBL" id="TCO54265.1"/>
    </source>
</evidence>
<evidence type="ECO:0000313" key="5">
    <source>
        <dbReference type="Proteomes" id="UP000295680"/>
    </source>
</evidence>
<sequence length="244" mass="26788">MTDNPWVSRRHSRPDAPFRLYCFPYVGGLPGEYLRWDERLTDVEVCGVVPPGRGERLFEPAIDRLDPLVDAIVAAVPFRPPFALFGHSLGALVAFQTARVLTAAGRPPACLFVSGHRPPQLPQGDVPIHGLPPDEFRSEITRRYPAAPAELVADDELYGHVIDTFRADLAVFETYRHVPGPPLPCPLVVLSGVDDAWTADELSAWRGHTSAAVAVHLIPGDHFYLRHQATKAVEIIGTVLRGLS</sequence>
<dbReference type="GO" id="GO:0008610">
    <property type="term" value="P:lipid biosynthetic process"/>
    <property type="evidence" value="ECO:0007669"/>
    <property type="project" value="TreeGrafter"/>
</dbReference>
<protein>
    <submittedName>
        <fullName evidence="4">Surfactin synthase thioesterase subunit</fullName>
    </submittedName>
</protein>
<dbReference type="EMBL" id="SLWS01000009">
    <property type="protein sequence ID" value="TCO54265.1"/>
    <property type="molecule type" value="Genomic_DNA"/>
</dbReference>
<dbReference type="Proteomes" id="UP000295680">
    <property type="component" value="Unassembled WGS sequence"/>
</dbReference>
<dbReference type="InterPro" id="IPR029058">
    <property type="entry name" value="AB_hydrolase_fold"/>
</dbReference>
<reference evidence="4 5" key="1">
    <citation type="submission" date="2019-03" db="EMBL/GenBank/DDBJ databases">
        <title>Genomic Encyclopedia of Type Strains, Phase IV (KMG-IV): sequencing the most valuable type-strain genomes for metagenomic binning, comparative biology and taxonomic classification.</title>
        <authorList>
            <person name="Goeker M."/>
        </authorList>
    </citation>
    <scope>NUCLEOTIDE SEQUENCE [LARGE SCALE GENOMIC DNA]</scope>
    <source>
        <strain evidence="4 5">DSM 45934</strain>
    </source>
</reference>
<comment type="caution">
    <text evidence="4">The sequence shown here is derived from an EMBL/GenBank/DDBJ whole genome shotgun (WGS) entry which is preliminary data.</text>
</comment>
<keyword evidence="2" id="KW-0378">Hydrolase</keyword>
<dbReference type="Gene3D" id="3.40.50.1820">
    <property type="entry name" value="alpha/beta hydrolase"/>
    <property type="match status" value="1"/>
</dbReference>
<evidence type="ECO:0000256" key="1">
    <source>
        <dbReference type="ARBA" id="ARBA00007169"/>
    </source>
</evidence>
<accession>A0A4R2JJC7</accession>
<gene>
    <name evidence="4" type="ORF">EV192_109245</name>
</gene>
<dbReference type="SUPFAM" id="SSF53474">
    <property type="entry name" value="alpha/beta-Hydrolases"/>
    <property type="match status" value="1"/>
</dbReference>
<proteinExistence type="inferred from homology"/>
<dbReference type="AlphaFoldDB" id="A0A4R2JJC7"/>
<dbReference type="GO" id="GO:0016787">
    <property type="term" value="F:hydrolase activity"/>
    <property type="evidence" value="ECO:0007669"/>
    <property type="project" value="UniProtKB-KW"/>
</dbReference>
<organism evidence="4 5">
    <name type="scientific">Actinocrispum wychmicini</name>
    <dbReference type="NCBI Taxonomy" id="1213861"/>
    <lineage>
        <taxon>Bacteria</taxon>
        <taxon>Bacillati</taxon>
        <taxon>Actinomycetota</taxon>
        <taxon>Actinomycetes</taxon>
        <taxon>Pseudonocardiales</taxon>
        <taxon>Pseudonocardiaceae</taxon>
        <taxon>Actinocrispum</taxon>
    </lineage>
</organism>
<dbReference type="InterPro" id="IPR012223">
    <property type="entry name" value="TEII"/>
</dbReference>
<feature type="domain" description="Thioesterase TesA-like" evidence="3">
    <location>
        <begin position="21"/>
        <end position="240"/>
    </location>
</feature>
<dbReference type="InterPro" id="IPR001031">
    <property type="entry name" value="Thioesterase"/>
</dbReference>